<dbReference type="InterPro" id="IPR029063">
    <property type="entry name" value="SAM-dependent_MTases_sf"/>
</dbReference>
<evidence type="ECO:0000313" key="2">
    <source>
        <dbReference type="Proteomes" id="UP000626109"/>
    </source>
</evidence>
<feature type="non-terminal residue" evidence="1">
    <location>
        <position position="199"/>
    </location>
</feature>
<reference evidence="1" key="1">
    <citation type="submission" date="2021-02" db="EMBL/GenBank/DDBJ databases">
        <authorList>
            <person name="Dougan E. K."/>
            <person name="Rhodes N."/>
            <person name="Thang M."/>
            <person name="Chan C."/>
        </authorList>
    </citation>
    <scope>NUCLEOTIDE SEQUENCE</scope>
</reference>
<comment type="caution">
    <text evidence="1">The sequence shown here is derived from an EMBL/GenBank/DDBJ whole genome shotgun (WGS) entry which is preliminary data.</text>
</comment>
<evidence type="ECO:0000313" key="1">
    <source>
        <dbReference type="EMBL" id="CAE8734562.1"/>
    </source>
</evidence>
<gene>
    <name evidence="1" type="ORF">PGLA2088_LOCUS47364</name>
</gene>
<protein>
    <submittedName>
        <fullName evidence="1">Uncharacterized protein</fullName>
    </submittedName>
</protein>
<dbReference type="AlphaFoldDB" id="A0A813LPD7"/>
<organism evidence="1 2">
    <name type="scientific">Polarella glacialis</name>
    <name type="common">Dinoflagellate</name>
    <dbReference type="NCBI Taxonomy" id="89957"/>
    <lineage>
        <taxon>Eukaryota</taxon>
        <taxon>Sar</taxon>
        <taxon>Alveolata</taxon>
        <taxon>Dinophyceae</taxon>
        <taxon>Suessiales</taxon>
        <taxon>Suessiaceae</taxon>
        <taxon>Polarella</taxon>
    </lineage>
</organism>
<sequence length="199" mass="21675">MAHVFAFYDFMIDPARWPALSVLCAASTFRRTESRWFAGELANVTGPAEAILSSFLLARGAAVRTTTALRYDRPHNAIPDMSSLFIQTGPTGIFRVHPNTDGYSNAYPRDMFMAAPLLNVLLHDQIGSLRRMVVLDVGCGTAFLLRQLLSMNISAFGVEGNLEALGGKDAMFADNFFGIHRDVTDNFDTSSSSMVGAVA</sequence>
<proteinExistence type="predicted"/>
<dbReference type="Proteomes" id="UP000626109">
    <property type="component" value="Unassembled WGS sequence"/>
</dbReference>
<dbReference type="EMBL" id="CAJNNW010036458">
    <property type="protein sequence ID" value="CAE8734562.1"/>
    <property type="molecule type" value="Genomic_DNA"/>
</dbReference>
<name>A0A813LPD7_POLGL</name>
<dbReference type="SUPFAM" id="SSF53335">
    <property type="entry name" value="S-adenosyl-L-methionine-dependent methyltransferases"/>
    <property type="match status" value="1"/>
</dbReference>
<accession>A0A813LPD7</accession>